<protein>
    <submittedName>
        <fullName evidence="2">Predicted protein</fullName>
    </submittedName>
</protein>
<proteinExistence type="predicted"/>
<dbReference type="AlphaFoldDB" id="D2W6T4"/>
<feature type="coiled-coil region" evidence="1">
    <location>
        <begin position="33"/>
        <end position="96"/>
    </location>
</feature>
<feature type="non-terminal residue" evidence="2">
    <location>
        <position position="1"/>
    </location>
</feature>
<evidence type="ECO:0000313" key="3">
    <source>
        <dbReference type="Proteomes" id="UP000006671"/>
    </source>
</evidence>
<evidence type="ECO:0000313" key="2">
    <source>
        <dbReference type="EMBL" id="EFC35218.1"/>
    </source>
</evidence>
<organism evidence="3">
    <name type="scientific">Naegleria gruberi</name>
    <name type="common">Amoeba</name>
    <dbReference type="NCBI Taxonomy" id="5762"/>
    <lineage>
        <taxon>Eukaryota</taxon>
        <taxon>Discoba</taxon>
        <taxon>Heterolobosea</taxon>
        <taxon>Tetramitia</taxon>
        <taxon>Eutetramitia</taxon>
        <taxon>Vahlkampfiidae</taxon>
        <taxon>Naegleria</taxon>
    </lineage>
</organism>
<dbReference type="InParanoid" id="D2W6T4"/>
<dbReference type="RefSeq" id="XP_002667962.1">
    <property type="nucleotide sequence ID" value="XM_002667916.1"/>
</dbReference>
<dbReference type="Proteomes" id="UP000006671">
    <property type="component" value="Unassembled WGS sequence"/>
</dbReference>
<keyword evidence="3" id="KW-1185">Reference proteome</keyword>
<accession>D2W6T4</accession>
<sequence length="314" mass="37005">FNLEYTLDELKDKISQLRIQHLEKLLKVNEYNLSEQEKTIRTLCEKNESLENQLKEASRIPNVKQVVRIPKASQTIHSLKKELNRIEKQISEMSTCGKNIEFKELNQLLEERNRIEDLIFENYSGKLDEFDNDKRELINEIERVENSLREHEVNFECFQNVNKLKLKKKDLFKSLAEIKDKIEDIEYAKDTLIFEIKTQKRNKIGKVEEIERLEKKLSDMIQELSNMHERKSEIQNDLMELIPKFPEIIIEMEQPLAIDGVVISSSMTPKEKFRVFALQNSILLLNTQFSNYTNIQTLHTGLSVVYKASKSNSQ</sequence>
<gene>
    <name evidence="2" type="ORF">NAEGRDRAFT_77128</name>
</gene>
<feature type="non-terminal residue" evidence="2">
    <location>
        <position position="314"/>
    </location>
</feature>
<reference evidence="2 3" key="1">
    <citation type="journal article" date="2010" name="Cell">
        <title>The genome of Naegleria gruberi illuminates early eukaryotic versatility.</title>
        <authorList>
            <person name="Fritz-Laylin L.K."/>
            <person name="Prochnik S.E."/>
            <person name="Ginger M.L."/>
            <person name="Dacks J.B."/>
            <person name="Carpenter M.L."/>
            <person name="Field M.C."/>
            <person name="Kuo A."/>
            <person name="Paredez A."/>
            <person name="Chapman J."/>
            <person name="Pham J."/>
            <person name="Shu S."/>
            <person name="Neupane R."/>
            <person name="Cipriano M."/>
            <person name="Mancuso J."/>
            <person name="Tu H."/>
            <person name="Salamov A."/>
            <person name="Lindquist E."/>
            <person name="Shapiro H."/>
            <person name="Lucas S."/>
            <person name="Grigoriev I.V."/>
            <person name="Cande W.Z."/>
            <person name="Fulton C."/>
            <person name="Rokhsar D.S."/>
            <person name="Dawson S.C."/>
        </authorList>
    </citation>
    <scope>NUCLEOTIDE SEQUENCE [LARGE SCALE GENOMIC DNA]</scope>
    <source>
        <strain evidence="2 3">NEG-M</strain>
    </source>
</reference>
<keyword evidence="1" id="KW-0175">Coiled coil</keyword>
<dbReference type="VEuPathDB" id="AmoebaDB:NAEGRDRAFT_77128"/>
<dbReference type="GeneID" id="8847799"/>
<dbReference type="FunCoup" id="D2W6T4">
    <property type="interactions" value="58"/>
</dbReference>
<feature type="coiled-coil region" evidence="1">
    <location>
        <begin position="120"/>
        <end position="237"/>
    </location>
</feature>
<evidence type="ECO:0000256" key="1">
    <source>
        <dbReference type="SAM" id="Coils"/>
    </source>
</evidence>
<dbReference type="KEGG" id="ngr:NAEGRDRAFT_77128"/>
<dbReference type="EMBL" id="GG739558">
    <property type="protein sequence ID" value="EFC35218.1"/>
    <property type="molecule type" value="Genomic_DNA"/>
</dbReference>
<name>D2W6T4_NAEGR</name>